<dbReference type="SUPFAM" id="SSF51735">
    <property type="entry name" value="NAD(P)-binding Rossmann-fold domains"/>
    <property type="match status" value="1"/>
</dbReference>
<evidence type="ECO:0008006" key="6">
    <source>
        <dbReference type="Google" id="ProtNLM"/>
    </source>
</evidence>
<comment type="caution">
    <text evidence="4">The sequence shown here is derived from an EMBL/GenBank/DDBJ whole genome shotgun (WGS) entry which is preliminary data.</text>
</comment>
<evidence type="ECO:0000313" key="5">
    <source>
        <dbReference type="Proteomes" id="UP001457282"/>
    </source>
</evidence>
<evidence type="ECO:0000256" key="2">
    <source>
        <dbReference type="ARBA" id="ARBA00023027"/>
    </source>
</evidence>
<dbReference type="EMBL" id="JBEDUW010000004">
    <property type="protein sequence ID" value="KAK9933687.1"/>
    <property type="molecule type" value="Genomic_DNA"/>
</dbReference>
<reference evidence="4 5" key="1">
    <citation type="journal article" date="2023" name="G3 (Bethesda)">
        <title>A chromosome-length genome assembly and annotation of blackberry (Rubus argutus, cv. 'Hillquist').</title>
        <authorList>
            <person name="Bruna T."/>
            <person name="Aryal R."/>
            <person name="Dudchenko O."/>
            <person name="Sargent D.J."/>
            <person name="Mead D."/>
            <person name="Buti M."/>
            <person name="Cavallini A."/>
            <person name="Hytonen T."/>
            <person name="Andres J."/>
            <person name="Pham M."/>
            <person name="Weisz D."/>
            <person name="Mascagni F."/>
            <person name="Usai G."/>
            <person name="Natali L."/>
            <person name="Bassil N."/>
            <person name="Fernandez G.E."/>
            <person name="Lomsadze A."/>
            <person name="Armour M."/>
            <person name="Olukolu B."/>
            <person name="Poorten T."/>
            <person name="Britton C."/>
            <person name="Davik J."/>
            <person name="Ashrafi H."/>
            <person name="Aiden E.L."/>
            <person name="Borodovsky M."/>
            <person name="Worthington M."/>
        </authorList>
    </citation>
    <scope>NUCLEOTIDE SEQUENCE [LARGE SCALE GENOMIC DNA]</scope>
    <source>
        <strain evidence="4">PI 553951</strain>
    </source>
</reference>
<keyword evidence="3" id="KW-0413">Isomerase</keyword>
<dbReference type="PANTHER" id="PTHR43574">
    <property type="entry name" value="EPIMERASE-RELATED"/>
    <property type="match status" value="1"/>
</dbReference>
<keyword evidence="2" id="KW-0520">NAD</keyword>
<accession>A0AAW1XAJ9</accession>
<dbReference type="Proteomes" id="UP001457282">
    <property type="component" value="Unassembled WGS sequence"/>
</dbReference>
<protein>
    <recommendedName>
        <fullName evidence="6">NAD(P)-binding Rossmann-fold superfamily protein</fullName>
    </recommendedName>
</protein>
<sequence>MATITASFGSLTTPITRIQGLCGHFPILPSPSSSSLKYSHFRTTFRASMATPIQVSASSSPIIGAPDENKGAAFSGVVGANDLLIVGPGVLGRLVAEKWREEHPGCEIYGQTVTVDHHEELIKVGINPCLKGTKTTLQFPNVIFCAPPSRTSDYPGDVRMAALNWNGEGSFLFTSSSAPYDCNDNGHCDEDTPVVPIGRSPRTDVLLNAENVVLDDLNYVYKADRGAHIYWLSKGTVEAHPDHVLNLIHYEDAASLSVAILKKRLHNQILLGCDNHPLSRKEVMDLVNKSGKFTKVFESFTGTTDPLGKRLNNSKTRAEIGWEPKYPSFSQFLDSL</sequence>
<keyword evidence="5" id="KW-1185">Reference proteome</keyword>
<evidence type="ECO:0000256" key="3">
    <source>
        <dbReference type="ARBA" id="ARBA00023235"/>
    </source>
</evidence>
<comment type="similarity">
    <text evidence="1">Belongs to the NAD(P)-dependent epimerase/dehydratase family.</text>
</comment>
<evidence type="ECO:0000256" key="1">
    <source>
        <dbReference type="ARBA" id="ARBA00007637"/>
    </source>
</evidence>
<dbReference type="InterPro" id="IPR036291">
    <property type="entry name" value="NAD(P)-bd_dom_sf"/>
</dbReference>
<organism evidence="4 5">
    <name type="scientific">Rubus argutus</name>
    <name type="common">Southern blackberry</name>
    <dbReference type="NCBI Taxonomy" id="59490"/>
    <lineage>
        <taxon>Eukaryota</taxon>
        <taxon>Viridiplantae</taxon>
        <taxon>Streptophyta</taxon>
        <taxon>Embryophyta</taxon>
        <taxon>Tracheophyta</taxon>
        <taxon>Spermatophyta</taxon>
        <taxon>Magnoliopsida</taxon>
        <taxon>eudicotyledons</taxon>
        <taxon>Gunneridae</taxon>
        <taxon>Pentapetalae</taxon>
        <taxon>rosids</taxon>
        <taxon>fabids</taxon>
        <taxon>Rosales</taxon>
        <taxon>Rosaceae</taxon>
        <taxon>Rosoideae</taxon>
        <taxon>Rosoideae incertae sedis</taxon>
        <taxon>Rubus</taxon>
    </lineage>
</organism>
<dbReference type="GO" id="GO:0016853">
    <property type="term" value="F:isomerase activity"/>
    <property type="evidence" value="ECO:0007669"/>
    <property type="project" value="UniProtKB-KW"/>
</dbReference>
<name>A0AAW1XAJ9_RUBAR</name>
<evidence type="ECO:0000313" key="4">
    <source>
        <dbReference type="EMBL" id="KAK9933687.1"/>
    </source>
</evidence>
<dbReference type="AlphaFoldDB" id="A0AAW1XAJ9"/>
<proteinExistence type="inferred from homology"/>
<dbReference type="Gene3D" id="3.40.50.720">
    <property type="entry name" value="NAD(P)-binding Rossmann-like Domain"/>
    <property type="match status" value="1"/>
</dbReference>
<gene>
    <name evidence="4" type="ORF">M0R45_020867</name>
</gene>